<proteinExistence type="predicted"/>
<reference evidence="1 2" key="1">
    <citation type="submission" date="2024-03" db="EMBL/GenBank/DDBJ databases">
        <title>Chitinophaga caseinilytica sp. nov., a casein hydrolysing bacterium isolated from forest soil.</title>
        <authorList>
            <person name="Lee D.S."/>
            <person name="Han D.M."/>
            <person name="Baek J.H."/>
            <person name="Choi D.G."/>
            <person name="Jeon J.H."/>
            <person name="Jeon C.O."/>
        </authorList>
    </citation>
    <scope>NUCLEOTIDE SEQUENCE [LARGE SCALE GENOMIC DNA]</scope>
    <source>
        <strain evidence="1 2">KACC 19118</strain>
    </source>
</reference>
<organism evidence="1 2">
    <name type="scientific">Chitinophaga caseinilytica</name>
    <dbReference type="NCBI Taxonomy" id="2267521"/>
    <lineage>
        <taxon>Bacteria</taxon>
        <taxon>Pseudomonadati</taxon>
        <taxon>Bacteroidota</taxon>
        <taxon>Chitinophagia</taxon>
        <taxon>Chitinophagales</taxon>
        <taxon>Chitinophagaceae</taxon>
        <taxon>Chitinophaga</taxon>
    </lineage>
</organism>
<dbReference type="Proteomes" id="UP001449657">
    <property type="component" value="Chromosome"/>
</dbReference>
<protein>
    <submittedName>
        <fullName evidence="1">Uncharacterized protein</fullName>
    </submittedName>
</protein>
<accession>A0ABZ2Z249</accession>
<evidence type="ECO:0000313" key="2">
    <source>
        <dbReference type="Proteomes" id="UP001449657"/>
    </source>
</evidence>
<dbReference type="EMBL" id="CP150096">
    <property type="protein sequence ID" value="WZN45397.1"/>
    <property type="molecule type" value="Genomic_DNA"/>
</dbReference>
<evidence type="ECO:0000313" key="1">
    <source>
        <dbReference type="EMBL" id="WZN45397.1"/>
    </source>
</evidence>
<dbReference type="RefSeq" id="WP_341840149.1">
    <property type="nucleotide sequence ID" value="NZ_CP149792.1"/>
</dbReference>
<gene>
    <name evidence="1" type="ORF">WJU22_21085</name>
</gene>
<sequence length="85" mass="9990">MTLLELDLKLRDLKINPKNYSLNGDLKSDAIILFHNFENWNVFYLDDRGGRSEEKIFATEGEACLHIYKHFLIEKDIADKFNLNT</sequence>
<keyword evidence="2" id="KW-1185">Reference proteome</keyword>
<name>A0ABZ2Z249_9BACT</name>